<comment type="caution">
    <text evidence="2">The sequence shown here is derived from an EMBL/GenBank/DDBJ whole genome shotgun (WGS) entry which is preliminary data.</text>
</comment>
<proteinExistence type="predicted"/>
<name>A0AAV4S4H8_CAEEX</name>
<dbReference type="Proteomes" id="UP001054945">
    <property type="component" value="Unassembled WGS sequence"/>
</dbReference>
<dbReference type="AlphaFoldDB" id="A0AAV4S4H8"/>
<gene>
    <name evidence="2" type="ORF">CEXT_408851</name>
</gene>
<protein>
    <submittedName>
        <fullName evidence="2">Uncharacterized protein</fullName>
    </submittedName>
</protein>
<evidence type="ECO:0000313" key="2">
    <source>
        <dbReference type="EMBL" id="GIY27966.1"/>
    </source>
</evidence>
<keyword evidence="3" id="KW-1185">Reference proteome</keyword>
<reference evidence="2 3" key="1">
    <citation type="submission" date="2021-06" db="EMBL/GenBank/DDBJ databases">
        <title>Caerostris extrusa draft genome.</title>
        <authorList>
            <person name="Kono N."/>
            <person name="Arakawa K."/>
        </authorList>
    </citation>
    <scope>NUCLEOTIDE SEQUENCE [LARGE SCALE GENOMIC DNA]</scope>
</reference>
<dbReference type="EMBL" id="BPLR01008885">
    <property type="protein sequence ID" value="GIY27966.1"/>
    <property type="molecule type" value="Genomic_DNA"/>
</dbReference>
<sequence length="99" mass="10558">MSLSNSFLASCRTFGDLKISRTVMAIALPASNVGPCASVDPEPSANSLVWLMLSAWMANMGWMEGITCDTLPMSVEPNAKPLRDDPGSVSIPAKKSQKE</sequence>
<feature type="region of interest" description="Disordered" evidence="1">
    <location>
        <begin position="75"/>
        <end position="99"/>
    </location>
</feature>
<accession>A0AAV4S4H8</accession>
<organism evidence="2 3">
    <name type="scientific">Caerostris extrusa</name>
    <name type="common">Bark spider</name>
    <name type="synonym">Caerostris bankana</name>
    <dbReference type="NCBI Taxonomy" id="172846"/>
    <lineage>
        <taxon>Eukaryota</taxon>
        <taxon>Metazoa</taxon>
        <taxon>Ecdysozoa</taxon>
        <taxon>Arthropoda</taxon>
        <taxon>Chelicerata</taxon>
        <taxon>Arachnida</taxon>
        <taxon>Araneae</taxon>
        <taxon>Araneomorphae</taxon>
        <taxon>Entelegynae</taxon>
        <taxon>Araneoidea</taxon>
        <taxon>Araneidae</taxon>
        <taxon>Caerostris</taxon>
    </lineage>
</organism>
<evidence type="ECO:0000313" key="3">
    <source>
        <dbReference type="Proteomes" id="UP001054945"/>
    </source>
</evidence>
<evidence type="ECO:0000256" key="1">
    <source>
        <dbReference type="SAM" id="MobiDB-lite"/>
    </source>
</evidence>